<evidence type="ECO:0000313" key="1">
    <source>
        <dbReference type="EMBL" id="QHN38722.1"/>
    </source>
</evidence>
<gene>
    <name evidence="1" type="ORF">GII30_05585</name>
</gene>
<organism evidence="1">
    <name type="scientific">Gordonia amarae</name>
    <dbReference type="NCBI Taxonomy" id="36821"/>
    <lineage>
        <taxon>Bacteria</taxon>
        <taxon>Bacillati</taxon>
        <taxon>Actinomycetota</taxon>
        <taxon>Actinomycetes</taxon>
        <taxon>Mycobacteriales</taxon>
        <taxon>Gordoniaceae</taxon>
        <taxon>Gordonia</taxon>
    </lineage>
</organism>
<dbReference type="EMBL" id="CP045810">
    <property type="protein sequence ID" value="QHN38722.1"/>
    <property type="molecule type" value="Genomic_DNA"/>
</dbReference>
<dbReference type="RefSeq" id="WP_005190868.1">
    <property type="nucleotide sequence ID" value="NZ_CP045804.1"/>
</dbReference>
<reference evidence="1" key="1">
    <citation type="journal article" date="2021" name="Nat. Microbiol.">
        <title>Cocultivation of an ultrasmall environmental parasitic bacterium with lytic ability against bacteria associated with wastewater foams.</title>
        <authorList>
            <person name="Batinovic S."/>
            <person name="Rose J.J.A."/>
            <person name="Ratcliffe J."/>
            <person name="Seviour R.J."/>
            <person name="Petrovski S."/>
        </authorList>
    </citation>
    <scope>NUCLEOTIDE SEQUENCE</scope>
    <source>
        <strain evidence="1">CON44</strain>
    </source>
</reference>
<name>A0A857KH13_9ACTN</name>
<proteinExistence type="predicted"/>
<sequence>MTGQRISTGATLCAAGLVATLAWTATPQADAAVRQRYIAEHCYGTNPNLSDVPSYGGATITTDTTEPGRFSIHSDSKSFLPYWSDTTIKVTSLTTGKSRVYKRHWQHGLGDNSGYFVNDIPAKGPTRITITSVNRGLLLTLPGPVCTGTLTI</sequence>
<dbReference type="AlphaFoldDB" id="A0A857KH13"/>
<protein>
    <submittedName>
        <fullName evidence="1">Uncharacterized protein</fullName>
    </submittedName>
</protein>
<accession>A0A857KH13</accession>